<dbReference type="PROSITE" id="PS51318">
    <property type="entry name" value="TAT"/>
    <property type="match status" value="1"/>
</dbReference>
<accession>A0ABT5ECE1</accession>
<dbReference type="InterPro" id="IPR006311">
    <property type="entry name" value="TAT_signal"/>
</dbReference>
<protein>
    <recommendedName>
        <fullName evidence="3">DUF1501 domain-containing protein</fullName>
    </recommendedName>
</protein>
<dbReference type="RefSeq" id="WP_272092080.1">
    <property type="nucleotide sequence ID" value="NZ_JAQNDL010000005.1"/>
</dbReference>
<sequence length="495" mass="53476">MTSKIGRRNMLLAMAGAMGTTALGSALGRAAGERAGSNADKDRKLLFVLCATGGASIVDSFLPVTRSEVGDDARADTLNAYEDDKVITPTGSNLRCPGYFESVGLLAGLYETTYSLDGFLKKHHPWTTVLTQECSSVNHSVGQHRSVTGAGINRGRTIMEAMAVRHGEDLIIPNCNMANDGYIQPGVDPSMPAFARAEIIASPLGFAAAMDGVKGVVGAPGRGLVERARGVREQLDDASTFGRTFADSPRRQRFLANRREVQPRLESANLMDRLTLLPPELLDPKYGVMSSPLLPTLASKFSNMLVDPWESQAALSVLLAYYGLSCVSTIGLRQEPTFGNEKLITTPIAFDFSHSDHRIAQYLMWGHVLRTIDALVDLLQQLDYLGDPALGKMWDRSMIYVATDFGRDKTRPAGAESWGTGHSLNNGTLIVSPLLKGNRVFGGIEPTTCETYGFDGSTGDADPKLECSEGHIYSAIAQAMDIEFPERFDMSALLA</sequence>
<dbReference type="EMBL" id="JAQNDL010000005">
    <property type="protein sequence ID" value="MDC0723536.1"/>
    <property type="molecule type" value="Genomic_DNA"/>
</dbReference>
<name>A0ABT5ECE1_9BACT</name>
<evidence type="ECO:0000313" key="2">
    <source>
        <dbReference type="Proteomes" id="UP001221686"/>
    </source>
</evidence>
<keyword evidence="2" id="KW-1185">Reference proteome</keyword>
<proteinExistence type="predicted"/>
<evidence type="ECO:0000313" key="1">
    <source>
        <dbReference type="EMBL" id="MDC0723536.1"/>
    </source>
</evidence>
<organism evidence="1 2">
    <name type="scientific">Nannocystis bainbridge</name>
    <dbReference type="NCBI Taxonomy" id="2995303"/>
    <lineage>
        <taxon>Bacteria</taxon>
        <taxon>Pseudomonadati</taxon>
        <taxon>Myxococcota</taxon>
        <taxon>Polyangia</taxon>
        <taxon>Nannocystales</taxon>
        <taxon>Nannocystaceae</taxon>
        <taxon>Nannocystis</taxon>
    </lineage>
</organism>
<evidence type="ECO:0008006" key="3">
    <source>
        <dbReference type="Google" id="ProtNLM"/>
    </source>
</evidence>
<comment type="caution">
    <text evidence="1">The sequence shown here is derived from an EMBL/GenBank/DDBJ whole genome shotgun (WGS) entry which is preliminary data.</text>
</comment>
<dbReference type="Proteomes" id="UP001221686">
    <property type="component" value="Unassembled WGS sequence"/>
</dbReference>
<reference evidence="1 2" key="1">
    <citation type="submission" date="2022-11" db="EMBL/GenBank/DDBJ databases">
        <title>Minimal conservation of predation-associated metabolite biosynthetic gene clusters underscores biosynthetic potential of Myxococcota including descriptions for ten novel species: Archangium lansinium sp. nov., Myxococcus landrumus sp. nov., Nannocystis bai.</title>
        <authorList>
            <person name="Ahearne A."/>
            <person name="Stevens C."/>
            <person name="Dowd S."/>
        </authorList>
    </citation>
    <scope>NUCLEOTIDE SEQUENCE [LARGE SCALE GENOMIC DNA]</scope>
    <source>
        <strain evidence="1 2">BB15-2</strain>
    </source>
</reference>
<gene>
    <name evidence="1" type="ORF">POL25_42030</name>
</gene>